<evidence type="ECO:0000313" key="2">
    <source>
        <dbReference type="Proteomes" id="UP001306510"/>
    </source>
</evidence>
<gene>
    <name evidence="1" type="ORF">MXM28_05595</name>
</gene>
<reference evidence="1 2" key="1">
    <citation type="submission" date="2022-04" db="EMBL/GenBank/DDBJ databases">
        <title>Whole genome surviellance of AMR bacteria from Assam, India: One Health Study.</title>
        <authorList>
            <person name="Mendem S.K."/>
            <person name="Rakshit O."/>
            <person name="Murugesan D."/>
            <person name="Shome R."/>
            <person name="Raisen C."/>
            <person name="Holmes M.A."/>
            <person name="Saikia K."/>
            <person name="Shome B.R."/>
        </authorList>
    </citation>
    <scope>NUCLEOTIDE SEQUENCE [LARGE SCALE GENOMIC DNA]</scope>
    <source>
        <strain evidence="1 2">MGG-11lp</strain>
    </source>
</reference>
<accession>A0ABU6DYX2</accession>
<proteinExistence type="predicted"/>
<evidence type="ECO:0000313" key="1">
    <source>
        <dbReference type="EMBL" id="MEB6409172.1"/>
    </source>
</evidence>
<keyword evidence="2" id="KW-1185">Reference proteome</keyword>
<name>A0ABU6DYX2_9ENTR</name>
<dbReference type="Proteomes" id="UP001306510">
    <property type="component" value="Unassembled WGS sequence"/>
</dbReference>
<sequence length="639" mass="73144">MTKEWQLPPAYESDLYKSFLIAESVIEDFAHDRFTPPDILVKSVTEYFCTKDDAKIALKRFTTQLGGFNEDFDASDDPRIQAALAIGIVTVWASSEIENRYAAFRELVRNSWCVEHLWTEVALVVALKNVVFKEALLNLADQHFADAEKKLLQEYRDDPSNPTTLDDIWYGHARESRVDESSWPWIELLAKLDPSKLFKWMNSTQSLILINRVLGSPEFYRNYDLWEQFTLMSPPSFQSDGSWNGALLLPSLLRHGSMKVIHIAEGHGYSPSVIEQHVTSMFACFVDTVAKRSDFEGLFKRWGTWLTLQHLNFPDNSSNQKRPLGGQDILWALADKLPLPCSPTFSEQLNSSWEPWFYQSMLALLHSNEPNRFPAPDVRAFIEEWNLTPTEWNSSKGKSLRSHVSKYHATQPNNYACRVLGYSVALSDDFTSHWISMWNSSGALREIIEFSPIYKVSKEWQPSDASELMRTLVDVGLGILDCTANAQETFTPGILKQCATLFRALWEATTEMLSIDIYGNDFWPIMQQHLVIRRLQWTVEAKNSNDDHYSKLLDQAVDPTSREILAFVSSNYCSFISLLPLLVQNQIPKQALKDLIDQADIDLATLASSATRYQCGPKMKFKIYPHHVNLIEELAKIRK</sequence>
<dbReference type="EMBL" id="JALLMC010000001">
    <property type="protein sequence ID" value="MEB6409172.1"/>
    <property type="molecule type" value="Genomic_DNA"/>
</dbReference>
<organism evidence="1 2">
    <name type="scientific">Enterobacter vonholyi</name>
    <dbReference type="NCBI Taxonomy" id="2797505"/>
    <lineage>
        <taxon>Bacteria</taxon>
        <taxon>Pseudomonadati</taxon>
        <taxon>Pseudomonadota</taxon>
        <taxon>Gammaproteobacteria</taxon>
        <taxon>Enterobacterales</taxon>
        <taxon>Enterobacteriaceae</taxon>
        <taxon>Enterobacter</taxon>
    </lineage>
</organism>
<comment type="caution">
    <text evidence="1">The sequence shown here is derived from an EMBL/GenBank/DDBJ whole genome shotgun (WGS) entry which is preliminary data.</text>
</comment>
<dbReference type="RefSeq" id="WP_248190178.1">
    <property type="nucleotide sequence ID" value="NZ_JALLMC010000001.1"/>
</dbReference>
<protein>
    <submittedName>
        <fullName evidence="1">Uncharacterized protein</fullName>
    </submittedName>
</protein>